<dbReference type="Pfam" id="PF00856">
    <property type="entry name" value="SET"/>
    <property type="match status" value="1"/>
</dbReference>
<dbReference type="GO" id="GO:0008757">
    <property type="term" value="F:S-adenosylmethionine-dependent methyltransferase activity"/>
    <property type="evidence" value="ECO:0007669"/>
    <property type="project" value="UniProtKB-ARBA"/>
</dbReference>
<dbReference type="PROSITE" id="PS50280">
    <property type="entry name" value="SET"/>
    <property type="match status" value="1"/>
</dbReference>
<dbReference type="GO" id="GO:0008170">
    <property type="term" value="F:N-methyltransferase activity"/>
    <property type="evidence" value="ECO:0007669"/>
    <property type="project" value="UniProtKB-ARBA"/>
</dbReference>
<dbReference type="InterPro" id="IPR001214">
    <property type="entry name" value="SET_dom"/>
</dbReference>
<protein>
    <submittedName>
        <fullName evidence="6">SET and MYND domain-containing protein 4-like</fullName>
    </submittedName>
</protein>
<dbReference type="EMBL" id="JAYRBN010000031">
    <property type="protein sequence ID" value="KAL2748540.1"/>
    <property type="molecule type" value="Genomic_DNA"/>
</dbReference>
<keyword evidence="7" id="KW-1185">Reference proteome</keyword>
<feature type="domain" description="SET" evidence="5">
    <location>
        <begin position="241"/>
        <end position="536"/>
    </location>
</feature>
<gene>
    <name evidence="6" type="ORF">V1477_003183</name>
</gene>
<dbReference type="SUPFAM" id="SSF82199">
    <property type="entry name" value="SET domain"/>
    <property type="match status" value="1"/>
</dbReference>
<evidence type="ECO:0000256" key="4">
    <source>
        <dbReference type="PROSITE-ProRule" id="PRU00339"/>
    </source>
</evidence>
<sequence>MKIRLLGTFKMANDSEHDIGNYFRSNLLAVRNAISQEDFKKFDGLRSNADRVAFILSYPEAHRLSLEVENREMKNNEKALKFKDIGNKFFGQGEYPKALEAYSNAVLFAPENDLSVILANRSAALYHMGQHERSLEDIGEAIRLNYPEELRYKIEERRARCFLALKMNTKAIEYFRVALKSLDRAKITIERKNKLETDIRVMLTLMEKGERFNVKATKLSRIVKNPTNATTSFMPKIEEPNPLYPACSKAIEIRDEGGDIGRHGIATRNISPGEFLIIERPHCALLLAEYRLTHCHLCFSKIFVPTPAICNICSCIAYCSIRCRDKDAEVHLRECNLLPALWLSKASITCFLALRALLQRPFVEFAEMRERLMSNKKKREISEKRPYKADDYDSFYDLVTHEDQRSNEDIFHRAYIAAWLLRLIKTTTYLSDDDKTPDTAEGNLTKAELLLAELLLHHLQLVQFNSHEISELIRPIKDTTLAHAKSIFIGGGVYPALALLNHSCNPGIVRYFIGTTVIVRAIRTIEKGQEISENYGPIFTTMPETERKRNLRVQYWFDCKCEACTNHWPILEEIDPMILRFKCDTGRSCGNVLPVRTDTNEFMINCPKCGKGTNLLKGLKALQDTDMLFKMASRHLECGEHEQALGAYLKMLILLDETLSLPIRDYHLCQQGVRLCMLALGNTATI</sequence>
<dbReference type="PANTHER" id="PTHR46165">
    <property type="entry name" value="SET AND MYND DOMAIN-CONTAINING PROTEIN 4"/>
    <property type="match status" value="1"/>
</dbReference>
<dbReference type="SUPFAM" id="SSF48452">
    <property type="entry name" value="TPR-like"/>
    <property type="match status" value="1"/>
</dbReference>
<dbReference type="InterPro" id="IPR046341">
    <property type="entry name" value="SET_dom_sf"/>
</dbReference>
<dbReference type="InterPro" id="IPR044421">
    <property type="entry name" value="SMYD4_SET"/>
</dbReference>
<organism evidence="6 7">
    <name type="scientific">Vespula maculifrons</name>
    <name type="common">Eastern yellow jacket</name>
    <name type="synonym">Wasp</name>
    <dbReference type="NCBI Taxonomy" id="7453"/>
    <lineage>
        <taxon>Eukaryota</taxon>
        <taxon>Metazoa</taxon>
        <taxon>Ecdysozoa</taxon>
        <taxon>Arthropoda</taxon>
        <taxon>Hexapoda</taxon>
        <taxon>Insecta</taxon>
        <taxon>Pterygota</taxon>
        <taxon>Neoptera</taxon>
        <taxon>Endopterygota</taxon>
        <taxon>Hymenoptera</taxon>
        <taxon>Apocrita</taxon>
        <taxon>Aculeata</taxon>
        <taxon>Vespoidea</taxon>
        <taxon>Vespidae</taxon>
        <taxon>Vespinae</taxon>
        <taxon>Vespula</taxon>
    </lineage>
</organism>
<dbReference type="GO" id="GO:0008276">
    <property type="term" value="F:protein methyltransferase activity"/>
    <property type="evidence" value="ECO:0007669"/>
    <property type="project" value="UniProtKB-ARBA"/>
</dbReference>
<dbReference type="Gene3D" id="2.170.270.10">
    <property type="entry name" value="SET domain"/>
    <property type="match status" value="1"/>
</dbReference>
<dbReference type="Gene3D" id="6.10.140.2220">
    <property type="match status" value="1"/>
</dbReference>
<comment type="caution">
    <text evidence="6">The sequence shown here is derived from an EMBL/GenBank/DDBJ whole genome shotgun (WGS) entry which is preliminary data.</text>
</comment>
<evidence type="ECO:0000256" key="3">
    <source>
        <dbReference type="ARBA" id="ARBA00022691"/>
    </source>
</evidence>
<reference evidence="6 7" key="1">
    <citation type="journal article" date="2024" name="Ann. Entomol. Soc. Am.">
        <title>Genomic analyses of the southern and eastern yellowjacket wasps (Hymenoptera: Vespidae) reveal evolutionary signatures of social life.</title>
        <authorList>
            <person name="Catto M.A."/>
            <person name="Caine P.B."/>
            <person name="Orr S.E."/>
            <person name="Hunt B.G."/>
            <person name="Goodisman M.A.D."/>
        </authorList>
    </citation>
    <scope>NUCLEOTIDE SEQUENCE [LARGE SCALE GENOMIC DNA]</scope>
    <source>
        <strain evidence="6">232</strain>
        <tissue evidence="6">Head and thorax</tissue>
    </source>
</reference>
<dbReference type="Gene3D" id="1.25.40.10">
    <property type="entry name" value="Tetratricopeptide repeat domain"/>
    <property type="match status" value="1"/>
</dbReference>
<dbReference type="PANTHER" id="PTHR46165:SF7">
    <property type="entry name" value="SET AND MYND DOMAIN-CONTAINING PROTEIN 4"/>
    <property type="match status" value="1"/>
</dbReference>
<dbReference type="PROSITE" id="PS50005">
    <property type="entry name" value="TPR"/>
    <property type="match status" value="1"/>
</dbReference>
<evidence type="ECO:0000256" key="2">
    <source>
        <dbReference type="ARBA" id="ARBA00022679"/>
    </source>
</evidence>
<dbReference type="CDD" id="cd10536">
    <property type="entry name" value="SET_SMYD4"/>
    <property type="match status" value="1"/>
</dbReference>
<dbReference type="InterPro" id="IPR052097">
    <property type="entry name" value="SET-MYND_domain_protein"/>
</dbReference>
<keyword evidence="3" id="KW-0949">S-adenosyl-L-methionine</keyword>
<dbReference type="AlphaFoldDB" id="A0ABD2CV61"/>
<dbReference type="Proteomes" id="UP001607303">
    <property type="component" value="Unassembled WGS sequence"/>
</dbReference>
<name>A0ABD2CV61_VESMC</name>
<dbReference type="SMART" id="SM00028">
    <property type="entry name" value="TPR"/>
    <property type="match status" value="3"/>
</dbReference>
<accession>A0ABD2CV61</accession>
<evidence type="ECO:0000256" key="1">
    <source>
        <dbReference type="ARBA" id="ARBA00022603"/>
    </source>
</evidence>
<evidence type="ECO:0000259" key="5">
    <source>
        <dbReference type="PROSITE" id="PS50280"/>
    </source>
</evidence>
<keyword evidence="1" id="KW-0489">Methyltransferase</keyword>
<evidence type="ECO:0000313" key="6">
    <source>
        <dbReference type="EMBL" id="KAL2748540.1"/>
    </source>
</evidence>
<evidence type="ECO:0000313" key="7">
    <source>
        <dbReference type="Proteomes" id="UP001607303"/>
    </source>
</evidence>
<proteinExistence type="predicted"/>
<dbReference type="InterPro" id="IPR011990">
    <property type="entry name" value="TPR-like_helical_dom_sf"/>
</dbReference>
<dbReference type="SUPFAM" id="SSF144232">
    <property type="entry name" value="HIT/MYND zinc finger-like"/>
    <property type="match status" value="1"/>
</dbReference>
<keyword evidence="2" id="KW-0808">Transferase</keyword>
<feature type="repeat" description="TPR" evidence="4">
    <location>
        <begin position="79"/>
        <end position="112"/>
    </location>
</feature>
<dbReference type="InterPro" id="IPR019734">
    <property type="entry name" value="TPR_rpt"/>
</dbReference>
<dbReference type="GO" id="GO:0032259">
    <property type="term" value="P:methylation"/>
    <property type="evidence" value="ECO:0007669"/>
    <property type="project" value="UniProtKB-KW"/>
</dbReference>
<keyword evidence="4" id="KW-0802">TPR repeat</keyword>
<dbReference type="Gene3D" id="1.10.220.160">
    <property type="match status" value="1"/>
</dbReference>